<gene>
    <name evidence="8" type="primary">atpH</name>
    <name evidence="9" type="ORF">GGG17_09865</name>
</gene>
<dbReference type="GO" id="GO:0005886">
    <property type="term" value="C:plasma membrane"/>
    <property type="evidence" value="ECO:0007669"/>
    <property type="project" value="UniProtKB-SubCell"/>
</dbReference>
<evidence type="ECO:0000256" key="4">
    <source>
        <dbReference type="ARBA" id="ARBA00023065"/>
    </source>
</evidence>
<dbReference type="EMBL" id="WLVL01000037">
    <property type="protein sequence ID" value="MTB72271.1"/>
    <property type="molecule type" value="Genomic_DNA"/>
</dbReference>
<keyword evidence="8" id="KW-1003">Cell membrane</keyword>
<dbReference type="Pfam" id="PF00213">
    <property type="entry name" value="OSCP"/>
    <property type="match status" value="1"/>
</dbReference>
<evidence type="ECO:0000256" key="3">
    <source>
        <dbReference type="ARBA" id="ARBA00022781"/>
    </source>
</evidence>
<evidence type="ECO:0000313" key="10">
    <source>
        <dbReference type="Proteomes" id="UP000431092"/>
    </source>
</evidence>
<dbReference type="InterPro" id="IPR026015">
    <property type="entry name" value="ATP_synth_OSCP/delta_N_sf"/>
</dbReference>
<evidence type="ECO:0000256" key="6">
    <source>
        <dbReference type="ARBA" id="ARBA00023196"/>
    </source>
</evidence>
<dbReference type="Gene3D" id="1.10.520.20">
    <property type="entry name" value="N-terminal domain of the delta subunit of the F1F0-ATP synthase"/>
    <property type="match status" value="1"/>
</dbReference>
<dbReference type="GO" id="GO:0045259">
    <property type="term" value="C:proton-transporting ATP synthase complex"/>
    <property type="evidence" value="ECO:0007669"/>
    <property type="project" value="UniProtKB-KW"/>
</dbReference>
<dbReference type="PANTHER" id="PTHR11910">
    <property type="entry name" value="ATP SYNTHASE DELTA CHAIN"/>
    <property type="match status" value="1"/>
</dbReference>
<dbReference type="NCBIfam" id="TIGR01145">
    <property type="entry name" value="ATP_synt_delta"/>
    <property type="match status" value="1"/>
</dbReference>
<evidence type="ECO:0000256" key="2">
    <source>
        <dbReference type="ARBA" id="ARBA00022448"/>
    </source>
</evidence>
<name>A0A6I3IVC5_9MICO</name>
<dbReference type="GO" id="GO:0046933">
    <property type="term" value="F:proton-transporting ATP synthase activity, rotational mechanism"/>
    <property type="evidence" value="ECO:0007669"/>
    <property type="project" value="UniProtKB-UniRule"/>
</dbReference>
<dbReference type="HAMAP" id="MF_01416">
    <property type="entry name" value="ATP_synth_delta_bact"/>
    <property type="match status" value="1"/>
</dbReference>
<keyword evidence="2 8" id="KW-0813">Transport</keyword>
<reference evidence="9 10" key="1">
    <citation type="submission" date="2019-11" db="EMBL/GenBank/DDBJ databases">
        <title>Whole genome sequencing identifies a novel species of the genus Arsenicicoccus isolated from human blood.</title>
        <authorList>
            <person name="Jeong J.H."/>
            <person name="Kweon O.J."/>
            <person name="Kim H.R."/>
            <person name="Kim T.-H."/>
            <person name="Ha S.-M."/>
            <person name="Lee M.-K."/>
        </authorList>
    </citation>
    <scope>NUCLEOTIDE SEQUENCE [LARGE SCALE GENOMIC DNA]</scope>
    <source>
        <strain evidence="9 10">MKL-02</strain>
    </source>
</reference>
<comment type="subcellular location">
    <subcellularLocation>
        <location evidence="8">Cell membrane</location>
        <topology evidence="8">Peripheral membrane protein</topology>
    </subcellularLocation>
    <subcellularLocation>
        <location evidence="1">Membrane</location>
    </subcellularLocation>
</comment>
<accession>A0A6I3IVC5</accession>
<dbReference type="SUPFAM" id="SSF47928">
    <property type="entry name" value="N-terminal domain of the delta subunit of the F1F0-ATP synthase"/>
    <property type="match status" value="1"/>
</dbReference>
<organism evidence="9 10">
    <name type="scientific">Arsenicicoccus cauae</name>
    <dbReference type="NCBI Taxonomy" id="2663847"/>
    <lineage>
        <taxon>Bacteria</taxon>
        <taxon>Bacillati</taxon>
        <taxon>Actinomycetota</taxon>
        <taxon>Actinomycetes</taxon>
        <taxon>Micrococcales</taxon>
        <taxon>Intrasporangiaceae</taxon>
        <taxon>Arsenicicoccus</taxon>
    </lineage>
</organism>
<keyword evidence="6 8" id="KW-0139">CF(1)</keyword>
<comment type="function">
    <text evidence="8">F(1)F(0) ATP synthase produces ATP from ADP in the presence of a proton or sodium gradient. F-type ATPases consist of two structural domains, F(1) containing the extramembraneous catalytic core and F(0) containing the membrane proton channel, linked together by a central stalk and a peripheral stalk. During catalysis, ATP synthesis in the catalytic domain of F(1) is coupled via a rotary mechanism of the central stalk subunits to proton translocation.</text>
</comment>
<dbReference type="Proteomes" id="UP000431092">
    <property type="component" value="Unassembled WGS sequence"/>
</dbReference>
<comment type="caution">
    <text evidence="9">The sequence shown here is derived from an EMBL/GenBank/DDBJ whole genome shotgun (WGS) entry which is preliminary data.</text>
</comment>
<keyword evidence="10" id="KW-1185">Reference proteome</keyword>
<dbReference type="PROSITE" id="PS00389">
    <property type="entry name" value="ATPASE_DELTA"/>
    <property type="match status" value="1"/>
</dbReference>
<evidence type="ECO:0000256" key="1">
    <source>
        <dbReference type="ARBA" id="ARBA00004370"/>
    </source>
</evidence>
<comment type="similarity">
    <text evidence="8">Belongs to the ATPase delta chain family.</text>
</comment>
<keyword evidence="4 8" id="KW-0406">Ion transport</keyword>
<dbReference type="InterPro" id="IPR000711">
    <property type="entry name" value="ATPase_OSCP/dsu"/>
</dbReference>
<evidence type="ECO:0000256" key="7">
    <source>
        <dbReference type="ARBA" id="ARBA00023310"/>
    </source>
</evidence>
<keyword evidence="3 8" id="KW-0375">Hydrogen ion transport</keyword>
<keyword evidence="7 8" id="KW-0066">ATP synthesis</keyword>
<dbReference type="PRINTS" id="PR00125">
    <property type="entry name" value="ATPASEDELTA"/>
</dbReference>
<protein>
    <recommendedName>
        <fullName evidence="8">ATP synthase subunit delta</fullName>
    </recommendedName>
    <alternativeName>
        <fullName evidence="8">ATP synthase F(1) sector subunit delta</fullName>
    </alternativeName>
    <alternativeName>
        <fullName evidence="8">F-type ATPase subunit delta</fullName>
        <shortName evidence="8">F-ATPase subunit delta</shortName>
    </alternativeName>
</protein>
<dbReference type="AlphaFoldDB" id="A0A6I3IVC5"/>
<evidence type="ECO:0000313" key="9">
    <source>
        <dbReference type="EMBL" id="MTB72271.1"/>
    </source>
</evidence>
<dbReference type="InterPro" id="IPR020781">
    <property type="entry name" value="ATPase_OSCP/d_CS"/>
</dbReference>
<dbReference type="NCBIfam" id="NF009967">
    <property type="entry name" value="PRK13430.1"/>
    <property type="match status" value="1"/>
</dbReference>
<evidence type="ECO:0000256" key="8">
    <source>
        <dbReference type="HAMAP-Rule" id="MF_01416"/>
    </source>
</evidence>
<comment type="function">
    <text evidence="8">This protein is part of the stalk that links CF(0) to CF(1). It either transmits conformational changes from CF(0) to CF(1) or is implicated in proton conduction.</text>
</comment>
<evidence type="ECO:0000256" key="5">
    <source>
        <dbReference type="ARBA" id="ARBA00023136"/>
    </source>
</evidence>
<sequence>MQGASRGGLLESRKALQGVLETGADWSAVSEDLFSVAGVIDGSATLRRALADPSRDAESKRGLVRRLLEGKVQPGTLDVLGAVASQRWTSERDLSDAVERLAVEAQVAMSESAGRADDVEEQLFRFERAVAGSPELREALGDPQLPAERKGQVVDQLLAGKAHPETRRLVHQAVVAGRGRKVSTAIEEYLAVAATRREQLSAVVTVASPLSQEQHDRLAAALGKTYGRPVLLKVVLDPQVVGGIRVQVGDEVVDGTIVTKLDAARRHFGA</sequence>
<proteinExistence type="inferred from homology"/>
<keyword evidence="5 8" id="KW-0472">Membrane</keyword>
<dbReference type="RefSeq" id="WP_154593523.1">
    <property type="nucleotide sequence ID" value="NZ_CP171001.1"/>
</dbReference>